<organism evidence="1 2">
    <name type="scientific">Xenorhabdus bovienii (strain SS-2004)</name>
    <name type="common">Xenorhabdus nematophila subsp. bovienii</name>
    <dbReference type="NCBI Taxonomy" id="406818"/>
    <lineage>
        <taxon>Bacteria</taxon>
        <taxon>Pseudomonadati</taxon>
        <taxon>Pseudomonadota</taxon>
        <taxon>Gammaproteobacteria</taxon>
        <taxon>Enterobacterales</taxon>
        <taxon>Morganellaceae</taxon>
        <taxon>Xenorhabdus</taxon>
    </lineage>
</organism>
<accession>D3UX37</accession>
<gene>
    <name evidence="1" type="ordered locus">XBJ1_0941</name>
</gene>
<name>D3UX37_XENBS</name>
<dbReference type="KEGG" id="xbo:XBJ1_0941"/>
<evidence type="ECO:0000313" key="1">
    <source>
        <dbReference type="EMBL" id="CBJ80082.1"/>
    </source>
</evidence>
<protein>
    <submittedName>
        <fullName evidence="1">Uncharacterized protein</fullName>
    </submittedName>
</protein>
<evidence type="ECO:0000313" key="2">
    <source>
        <dbReference type="Proteomes" id="UP000002045"/>
    </source>
</evidence>
<dbReference type="EMBL" id="FN667741">
    <property type="protein sequence ID" value="CBJ80082.1"/>
    <property type="molecule type" value="Genomic_DNA"/>
</dbReference>
<reference evidence="1" key="1">
    <citation type="journal article" date="2011" name="PLoS ONE">
        <title>The entomopathogenic bacterial endosymbionts xenorhabdus and photorhabdus: convergent lifestyles from divergent genomes.</title>
        <authorList>
            <person name="Chaston J.M."/>
            <person name="Suen G."/>
            <person name="Tucker S.L."/>
            <person name="Andersen A.W."/>
            <person name="Bhasin A."/>
            <person name="Bode E."/>
            <person name="Bode H.B."/>
            <person name="Brachmann A.O."/>
            <person name="Cowles C.E."/>
            <person name="Cowles K.N."/>
            <person name="Darby C."/>
            <person name="de Leon L."/>
            <person name="Drace K."/>
            <person name="Du Z."/>
            <person name="Givaudan A."/>
            <person name="Herbert Tran E.E."/>
            <person name="Jewell K.A."/>
            <person name="Knack J.J."/>
            <person name="Krasomil-Osterfeld K.C."/>
            <person name="Kukor R."/>
            <person name="Lanois A."/>
            <person name="Latreille P."/>
            <person name="Leimgruber N.K."/>
            <person name="Lipke C.M."/>
            <person name="Liu R."/>
            <person name="Lu X."/>
            <person name="Martens E.C."/>
            <person name="Marri P.R."/>
            <person name="Medigue C."/>
            <person name="Menard M.L."/>
            <person name="Miller N.M."/>
            <person name="Morales-Soto N."/>
            <person name="Norton S."/>
            <person name="Ogier J.C."/>
            <person name="Orchard S.S."/>
            <person name="Park D."/>
            <person name="Park Y."/>
            <person name="Qurollo B.A."/>
            <person name="Sugar D.R."/>
            <person name="Richards G.R."/>
            <person name="Rouy Z."/>
            <person name="Slominski B."/>
            <person name="Slominski K."/>
            <person name="Snyder H."/>
            <person name="Tjaden B.C."/>
            <person name="van der Hoeven R."/>
            <person name="Welch R.D."/>
            <person name="Wheeler C."/>
            <person name="Xiang B."/>
            <person name="Barbazuk B."/>
            <person name="Gaudriault S."/>
            <person name="Goodner B."/>
            <person name="Slater S.C."/>
            <person name="Forst S."/>
            <person name="Goldman B.S."/>
            <person name="Goodrich-Blair H."/>
        </authorList>
    </citation>
    <scope>NUCLEOTIDE SEQUENCE [LARGE SCALE GENOMIC DNA]</scope>
    <source>
        <strain evidence="1">SS-2004</strain>
    </source>
</reference>
<proteinExistence type="predicted"/>
<dbReference type="Proteomes" id="UP000002045">
    <property type="component" value="Chromosome"/>
</dbReference>
<dbReference type="HOGENOM" id="CLU_216037_0_0_6"/>
<dbReference type="AlphaFoldDB" id="D3UX37"/>
<sequence>MLRSAKSLPTELAGFYYRTKACFNISSKVAFKTLNHEYAQGKEKQCGSA</sequence>